<sequence length="239" mass="27122">MAEDALRFINVTKYYGIQCVLDGLEFSVRKGESFGLVGINGAGKTTCINSLLDFCDIDGGGMEIFGFPHGETRARTSLAFLPERFLPPYYLTARHFLRYMARLHEHPYREHDVLQMFESLDLTQASLTKPLRDHSKGMARKLGLASCFLSKKPLFVLDEPLSGLDPRARLLVKQHLLNLRLTEAHTLFFSTHLLSDVEEVCDRLGILHEGRLRFIGTPQECRAYYSSNTLEGAFFRCIS</sequence>
<dbReference type="Pfam" id="PF00005">
    <property type="entry name" value="ABC_tran"/>
    <property type="match status" value="1"/>
</dbReference>
<dbReference type="InterPro" id="IPR003593">
    <property type="entry name" value="AAA+_ATPase"/>
</dbReference>
<evidence type="ECO:0000259" key="4">
    <source>
        <dbReference type="PROSITE" id="PS50893"/>
    </source>
</evidence>
<gene>
    <name evidence="5" type="ORF">BECKTUN1418D_GA0071000_104314</name>
    <name evidence="7" type="ORF">BECKTUN1418E_GA0071001_11763</name>
    <name evidence="6" type="ORF">BECKTUN1418F_GA0071002_11813</name>
</gene>
<dbReference type="Gene3D" id="3.40.50.300">
    <property type="entry name" value="P-loop containing nucleotide triphosphate hydrolases"/>
    <property type="match status" value="1"/>
</dbReference>
<dbReference type="InterPro" id="IPR003439">
    <property type="entry name" value="ABC_transporter-like_ATP-bd"/>
</dbReference>
<dbReference type="SMART" id="SM00382">
    <property type="entry name" value="AAA"/>
    <property type="match status" value="1"/>
</dbReference>
<dbReference type="EMBL" id="CAADFX010000043">
    <property type="protein sequence ID" value="VFK56267.1"/>
    <property type="molecule type" value="Genomic_DNA"/>
</dbReference>
<dbReference type="EMBL" id="CAADFY010000181">
    <property type="protein sequence ID" value="VFK59569.1"/>
    <property type="molecule type" value="Genomic_DNA"/>
</dbReference>
<organism evidence="5">
    <name type="scientific">Candidatus Kentrum sp. TUN</name>
    <dbReference type="NCBI Taxonomy" id="2126343"/>
    <lineage>
        <taxon>Bacteria</taxon>
        <taxon>Pseudomonadati</taxon>
        <taxon>Pseudomonadota</taxon>
        <taxon>Gammaproteobacteria</taxon>
        <taxon>Candidatus Kentrum</taxon>
    </lineage>
</organism>
<dbReference type="PANTHER" id="PTHR42939">
    <property type="entry name" value="ABC TRANSPORTER ATP-BINDING PROTEIN ALBC-RELATED"/>
    <property type="match status" value="1"/>
</dbReference>
<dbReference type="GO" id="GO:0016887">
    <property type="term" value="F:ATP hydrolysis activity"/>
    <property type="evidence" value="ECO:0007669"/>
    <property type="project" value="InterPro"/>
</dbReference>
<dbReference type="EMBL" id="CAADFV010000176">
    <property type="protein sequence ID" value="VFK68046.1"/>
    <property type="molecule type" value="Genomic_DNA"/>
</dbReference>
<proteinExistence type="predicted"/>
<evidence type="ECO:0000313" key="5">
    <source>
        <dbReference type="EMBL" id="VFK56267.1"/>
    </source>
</evidence>
<accession>A0A450ZR65</accession>
<reference evidence="5" key="1">
    <citation type="submission" date="2019-02" db="EMBL/GenBank/DDBJ databases">
        <authorList>
            <person name="Gruber-Vodicka R. H."/>
            <person name="Seah K. B. B."/>
        </authorList>
    </citation>
    <scope>NUCLEOTIDE SEQUENCE</scope>
    <source>
        <strain evidence="5">BECK_BY1</strain>
        <strain evidence="7">BECK_BY2</strain>
        <strain evidence="6">BECK_BY3</strain>
    </source>
</reference>
<evidence type="ECO:0000313" key="7">
    <source>
        <dbReference type="EMBL" id="VFK68046.1"/>
    </source>
</evidence>
<dbReference type="GO" id="GO:0005524">
    <property type="term" value="F:ATP binding"/>
    <property type="evidence" value="ECO:0007669"/>
    <property type="project" value="UniProtKB-KW"/>
</dbReference>
<evidence type="ECO:0000256" key="2">
    <source>
        <dbReference type="ARBA" id="ARBA00022741"/>
    </source>
</evidence>
<dbReference type="SUPFAM" id="SSF52540">
    <property type="entry name" value="P-loop containing nucleoside triphosphate hydrolases"/>
    <property type="match status" value="1"/>
</dbReference>
<feature type="domain" description="ABC transporter" evidence="4">
    <location>
        <begin position="6"/>
        <end position="234"/>
    </location>
</feature>
<name>A0A450ZR65_9GAMM</name>
<dbReference type="InterPro" id="IPR051782">
    <property type="entry name" value="ABC_Transporter_VariousFunc"/>
</dbReference>
<keyword evidence="1" id="KW-0813">Transport</keyword>
<evidence type="ECO:0000313" key="6">
    <source>
        <dbReference type="EMBL" id="VFK59569.1"/>
    </source>
</evidence>
<evidence type="ECO:0000256" key="1">
    <source>
        <dbReference type="ARBA" id="ARBA00022448"/>
    </source>
</evidence>
<dbReference type="InterPro" id="IPR027417">
    <property type="entry name" value="P-loop_NTPase"/>
</dbReference>
<keyword evidence="2" id="KW-0547">Nucleotide-binding</keyword>
<evidence type="ECO:0000256" key="3">
    <source>
        <dbReference type="ARBA" id="ARBA00022840"/>
    </source>
</evidence>
<protein>
    <submittedName>
        <fullName evidence="5">ABC-2 type transport system ATP-binding protein</fullName>
    </submittedName>
</protein>
<dbReference type="AlphaFoldDB" id="A0A450ZR65"/>
<dbReference type="PANTHER" id="PTHR42939:SF1">
    <property type="entry name" value="ABC TRANSPORTER ATP-BINDING PROTEIN ALBC-RELATED"/>
    <property type="match status" value="1"/>
</dbReference>
<dbReference type="PROSITE" id="PS50893">
    <property type="entry name" value="ABC_TRANSPORTER_2"/>
    <property type="match status" value="1"/>
</dbReference>
<dbReference type="CDD" id="cd03230">
    <property type="entry name" value="ABC_DR_subfamily_A"/>
    <property type="match status" value="1"/>
</dbReference>
<keyword evidence="3 5" id="KW-0067">ATP-binding</keyword>